<dbReference type="InterPro" id="IPR001005">
    <property type="entry name" value="SANT/Myb"/>
</dbReference>
<dbReference type="GO" id="GO:0000126">
    <property type="term" value="C:transcription factor TFIIIB complex"/>
    <property type="evidence" value="ECO:0007669"/>
    <property type="project" value="TreeGrafter"/>
</dbReference>
<dbReference type="SMART" id="SM00717">
    <property type="entry name" value="SANT"/>
    <property type="match status" value="1"/>
</dbReference>
<feature type="region of interest" description="Disordered" evidence="2">
    <location>
        <begin position="224"/>
        <end position="276"/>
    </location>
</feature>
<evidence type="ECO:0000313" key="5">
    <source>
        <dbReference type="Proteomes" id="UP001233999"/>
    </source>
</evidence>
<dbReference type="Pfam" id="PF15963">
    <property type="entry name" value="Myb_DNA-bind_7"/>
    <property type="match status" value="1"/>
</dbReference>
<name>A0AAD7ZYX5_DIPPU</name>
<evidence type="ECO:0000313" key="4">
    <source>
        <dbReference type="EMBL" id="KAJ9589312.1"/>
    </source>
</evidence>
<reference evidence="4" key="2">
    <citation type="submission" date="2023-05" db="EMBL/GenBank/DDBJ databases">
        <authorList>
            <person name="Fouks B."/>
        </authorList>
    </citation>
    <scope>NUCLEOTIDE SEQUENCE</scope>
    <source>
        <strain evidence="4">Stay&amp;Tobe</strain>
        <tissue evidence="4">Testes</tissue>
    </source>
</reference>
<evidence type="ECO:0000256" key="2">
    <source>
        <dbReference type="SAM" id="MobiDB-lite"/>
    </source>
</evidence>
<dbReference type="AlphaFoldDB" id="A0AAD7ZYX5"/>
<dbReference type="PANTHER" id="PTHR22929:SF0">
    <property type="entry name" value="TRANSCRIPTION FACTOR TFIIIB COMPONENT B'' HOMOLOG"/>
    <property type="match status" value="1"/>
</dbReference>
<accession>A0AAD7ZYX5</accession>
<feature type="non-terminal residue" evidence="4">
    <location>
        <position position="428"/>
    </location>
</feature>
<dbReference type="GO" id="GO:0070898">
    <property type="term" value="P:RNA polymerase III preinitiation complex assembly"/>
    <property type="evidence" value="ECO:0007669"/>
    <property type="project" value="TreeGrafter"/>
</dbReference>
<comment type="subcellular location">
    <subcellularLocation>
        <location evidence="1">Nucleus</location>
    </subcellularLocation>
</comment>
<dbReference type="EMBL" id="JASPKZ010004951">
    <property type="protein sequence ID" value="KAJ9589312.1"/>
    <property type="molecule type" value="Genomic_DNA"/>
</dbReference>
<gene>
    <name evidence="4" type="ORF">L9F63_017471</name>
</gene>
<dbReference type="SUPFAM" id="SSF46689">
    <property type="entry name" value="Homeodomain-like"/>
    <property type="match status" value="1"/>
</dbReference>
<evidence type="ECO:0000256" key="1">
    <source>
        <dbReference type="ARBA" id="ARBA00004123"/>
    </source>
</evidence>
<feature type="domain" description="Myb-like" evidence="3">
    <location>
        <begin position="105"/>
        <end position="153"/>
    </location>
</feature>
<dbReference type="PANTHER" id="PTHR22929">
    <property type="entry name" value="RNA POLYMERASE III TRANSCRIPTION INITIATION FACTOR B"/>
    <property type="match status" value="1"/>
</dbReference>
<dbReference type="GO" id="GO:0005634">
    <property type="term" value="C:nucleus"/>
    <property type="evidence" value="ECO:0007669"/>
    <property type="project" value="UniProtKB-SubCell"/>
</dbReference>
<feature type="compositionally biased region" description="Basic and acidic residues" evidence="2">
    <location>
        <begin position="239"/>
        <end position="249"/>
    </location>
</feature>
<keyword evidence="5" id="KW-1185">Reference proteome</keyword>
<evidence type="ECO:0000259" key="3">
    <source>
        <dbReference type="SMART" id="SM00717"/>
    </source>
</evidence>
<protein>
    <recommendedName>
        <fullName evidence="3">Myb-like domain-containing protein</fullName>
    </recommendedName>
</protein>
<feature type="compositionally biased region" description="Basic and acidic residues" evidence="2">
    <location>
        <begin position="14"/>
        <end position="35"/>
    </location>
</feature>
<organism evidence="4 5">
    <name type="scientific">Diploptera punctata</name>
    <name type="common">Pacific beetle cockroach</name>
    <dbReference type="NCBI Taxonomy" id="6984"/>
    <lineage>
        <taxon>Eukaryota</taxon>
        <taxon>Metazoa</taxon>
        <taxon>Ecdysozoa</taxon>
        <taxon>Arthropoda</taxon>
        <taxon>Hexapoda</taxon>
        <taxon>Insecta</taxon>
        <taxon>Pterygota</taxon>
        <taxon>Neoptera</taxon>
        <taxon>Polyneoptera</taxon>
        <taxon>Dictyoptera</taxon>
        <taxon>Blattodea</taxon>
        <taxon>Blaberoidea</taxon>
        <taxon>Blaberidae</taxon>
        <taxon>Diplopterinae</taxon>
        <taxon>Diploptera</taxon>
    </lineage>
</organism>
<dbReference type="InterPro" id="IPR009057">
    <property type="entry name" value="Homeodomain-like_sf"/>
</dbReference>
<reference evidence="4" key="1">
    <citation type="journal article" date="2023" name="IScience">
        <title>Live-bearing cockroach genome reveals convergent evolutionary mechanisms linked to viviparity in insects and beyond.</title>
        <authorList>
            <person name="Fouks B."/>
            <person name="Harrison M.C."/>
            <person name="Mikhailova A.A."/>
            <person name="Marchal E."/>
            <person name="English S."/>
            <person name="Carruthers M."/>
            <person name="Jennings E.C."/>
            <person name="Chiamaka E.L."/>
            <person name="Frigard R.A."/>
            <person name="Pippel M."/>
            <person name="Attardo G.M."/>
            <person name="Benoit J.B."/>
            <person name="Bornberg-Bauer E."/>
            <person name="Tobe S.S."/>
        </authorList>
    </citation>
    <scope>NUCLEOTIDE SEQUENCE</scope>
    <source>
        <strain evidence="4">Stay&amp;Tobe</strain>
    </source>
</reference>
<dbReference type="CDD" id="cd00167">
    <property type="entry name" value="SANT"/>
    <property type="match status" value="1"/>
</dbReference>
<dbReference type="GO" id="GO:0001156">
    <property type="term" value="F:TFIIIC-class transcription factor complex binding"/>
    <property type="evidence" value="ECO:0007669"/>
    <property type="project" value="TreeGrafter"/>
</dbReference>
<feature type="region of interest" description="Disordered" evidence="2">
    <location>
        <begin position="14"/>
        <end position="55"/>
    </location>
</feature>
<proteinExistence type="predicted"/>
<feature type="non-terminal residue" evidence="4">
    <location>
        <position position="1"/>
    </location>
</feature>
<sequence>AMDKTGIRKIILEERLNEEKVDEPSAPDDIQKDTNEDQEQEDDIAMPAPQVKVGPDGQIILDEKSLVIETTGTKKSREDLANSAVIVDYGNGSTGYGTYSKKNKKSKEWSKEETLKFYRALNMVGTDFSLMKSIFPKRTRRDLKTKYKKEDRLNRYLVEKALLNPLTFDLTELEKELEMEEEREREELREKALRKLIQKAPKRTKNKSNMQKTSFCVRSMIAAGAAKSDHMKKQRNNKRKEQPEAESKQVKRPRTLKNSVNKNDSSLSSDEENELNYDYENELRFSTEVEGDDLKGDHDDTSDIDMAELEFLTRPPKPTRSGRIPQPRKLIEIEDAKVTNNRKKESNSTASKLLSKNIESQSMPLDDLTNNLKNIEPGSIVVLATQSPTHPGHQVYKVFMVAPNYQRTQNLPENKTDELVELVPVLPA</sequence>
<dbReference type="InterPro" id="IPR039467">
    <property type="entry name" value="TFIIIB_B''_Myb"/>
</dbReference>
<dbReference type="Proteomes" id="UP001233999">
    <property type="component" value="Unassembled WGS sequence"/>
</dbReference>
<comment type="caution">
    <text evidence="4">The sequence shown here is derived from an EMBL/GenBank/DDBJ whole genome shotgun (WGS) entry which is preliminary data.</text>
</comment>